<dbReference type="Proteomes" id="UP000190890">
    <property type="component" value="Unassembled WGS sequence"/>
</dbReference>
<dbReference type="RefSeq" id="WP_077847909.1">
    <property type="nucleotide sequence ID" value="NZ_LZZM01000176.1"/>
</dbReference>
<accession>A0A1S8TF09</accession>
<name>A0A1S8TF09_9CLOT</name>
<evidence type="ECO:0000313" key="1">
    <source>
        <dbReference type="EMBL" id="OOM76202.1"/>
    </source>
</evidence>
<dbReference type="EMBL" id="LZZM01000176">
    <property type="protein sequence ID" value="OOM76202.1"/>
    <property type="molecule type" value="Genomic_DNA"/>
</dbReference>
<comment type="caution">
    <text evidence="1">The sequence shown here is derived from an EMBL/GenBank/DDBJ whole genome shotgun (WGS) entry which is preliminary data.</text>
</comment>
<sequence length="123" mass="14800">MVDLEQKRYPYKIVEMLLKDKRLKDVEGRIITCSRCAYKNGRELIQYGYRFAYSINSSKPLEFYTNGMSFWLEEDNHKLYLLEHVGEHSIREFNKNDTDKIVNYIVNIITQKKVKRIIKEMVI</sequence>
<protein>
    <submittedName>
        <fullName evidence="1">Uncharacterized protein</fullName>
    </submittedName>
</protein>
<dbReference type="STRING" id="29367.CLPUN_28150"/>
<gene>
    <name evidence="1" type="ORF">CLPUN_28150</name>
</gene>
<organism evidence="1 2">
    <name type="scientific">Clostridium puniceum</name>
    <dbReference type="NCBI Taxonomy" id="29367"/>
    <lineage>
        <taxon>Bacteria</taxon>
        <taxon>Bacillati</taxon>
        <taxon>Bacillota</taxon>
        <taxon>Clostridia</taxon>
        <taxon>Eubacteriales</taxon>
        <taxon>Clostridiaceae</taxon>
        <taxon>Clostridium</taxon>
    </lineage>
</organism>
<keyword evidence="2" id="KW-1185">Reference proteome</keyword>
<dbReference type="AlphaFoldDB" id="A0A1S8TF09"/>
<proteinExistence type="predicted"/>
<evidence type="ECO:0000313" key="2">
    <source>
        <dbReference type="Proteomes" id="UP000190890"/>
    </source>
</evidence>
<reference evidence="1 2" key="1">
    <citation type="submission" date="2016-05" db="EMBL/GenBank/DDBJ databases">
        <title>Microbial solvent formation.</title>
        <authorList>
            <person name="Poehlein A."/>
            <person name="Montoya Solano J.D."/>
            <person name="Flitsch S."/>
            <person name="Krabben P."/>
            <person name="Duerre P."/>
            <person name="Daniel R."/>
        </authorList>
    </citation>
    <scope>NUCLEOTIDE SEQUENCE [LARGE SCALE GENOMIC DNA]</scope>
    <source>
        <strain evidence="1 2">DSM 2619</strain>
    </source>
</reference>